<protein>
    <submittedName>
        <fullName evidence="3">Rhodanese-like domain-containing protein</fullName>
    </submittedName>
</protein>
<evidence type="ECO:0000256" key="1">
    <source>
        <dbReference type="SAM" id="Phobius"/>
    </source>
</evidence>
<dbReference type="EMBL" id="JASXSV010000010">
    <property type="protein sequence ID" value="MDP0589091.1"/>
    <property type="molecule type" value="Genomic_DNA"/>
</dbReference>
<comment type="caution">
    <text evidence="3">The sequence shown here is derived from an EMBL/GenBank/DDBJ whole genome shotgun (WGS) entry which is preliminary data.</text>
</comment>
<dbReference type="CDD" id="cd00158">
    <property type="entry name" value="RHOD"/>
    <property type="match status" value="1"/>
</dbReference>
<keyword evidence="1" id="KW-0812">Transmembrane</keyword>
<reference evidence="3 4" key="1">
    <citation type="journal article" date="2023" name="bioRxiv">
        <title>An intranuclear bacterial parasite of deep-sea mussels expresses apoptosis inhibitors acquired from its host.</title>
        <authorList>
            <person name="Gonzalez Porras M.A."/>
            <person name="Assie A."/>
            <person name="Tietjen M."/>
            <person name="Violette M."/>
            <person name="Kleiner M."/>
            <person name="Gruber-Vodicka H."/>
            <person name="Dubilier N."/>
            <person name="Leisch N."/>
        </authorList>
    </citation>
    <scope>NUCLEOTIDE SEQUENCE [LARGE SCALE GENOMIC DNA]</scope>
    <source>
        <strain evidence="3">IAP13</strain>
    </source>
</reference>
<gene>
    <name evidence="3" type="ORF">QS748_07790</name>
</gene>
<dbReference type="AlphaFoldDB" id="A0AA90P150"/>
<dbReference type="PROSITE" id="PS50206">
    <property type="entry name" value="RHODANESE_3"/>
    <property type="match status" value="1"/>
</dbReference>
<dbReference type="InterPro" id="IPR050229">
    <property type="entry name" value="GlpE_sulfurtransferase"/>
</dbReference>
<organism evidence="3 4">
    <name type="scientific">Candidatus Endonucleibacter bathymodioli</name>
    <dbReference type="NCBI Taxonomy" id="539814"/>
    <lineage>
        <taxon>Bacteria</taxon>
        <taxon>Pseudomonadati</taxon>
        <taxon>Pseudomonadota</taxon>
        <taxon>Gammaproteobacteria</taxon>
        <taxon>Oceanospirillales</taxon>
        <taxon>Endozoicomonadaceae</taxon>
        <taxon>Candidatus Endonucleibacter</taxon>
    </lineage>
</organism>
<name>A0AA90P150_9GAMM</name>
<dbReference type="Proteomes" id="UP001178148">
    <property type="component" value="Unassembled WGS sequence"/>
</dbReference>
<dbReference type="SUPFAM" id="SSF52821">
    <property type="entry name" value="Rhodanese/Cell cycle control phosphatase"/>
    <property type="match status" value="1"/>
</dbReference>
<keyword evidence="1" id="KW-0472">Membrane</keyword>
<dbReference type="Gene3D" id="3.40.250.10">
    <property type="entry name" value="Rhodanese-like domain"/>
    <property type="match status" value="1"/>
</dbReference>
<evidence type="ECO:0000259" key="2">
    <source>
        <dbReference type="PROSITE" id="PS50206"/>
    </source>
</evidence>
<dbReference type="Pfam" id="PF00581">
    <property type="entry name" value="Rhodanese"/>
    <property type="match status" value="1"/>
</dbReference>
<dbReference type="SMART" id="SM00450">
    <property type="entry name" value="RHOD"/>
    <property type="match status" value="1"/>
</dbReference>
<keyword evidence="1" id="KW-1133">Transmembrane helix</keyword>
<accession>A0AA90P150</accession>
<dbReference type="PANTHER" id="PTHR43031">
    <property type="entry name" value="FAD-DEPENDENT OXIDOREDUCTASE"/>
    <property type="match status" value="1"/>
</dbReference>
<evidence type="ECO:0000313" key="3">
    <source>
        <dbReference type="EMBL" id="MDP0589091.1"/>
    </source>
</evidence>
<feature type="transmembrane region" description="Helical" evidence="1">
    <location>
        <begin position="12"/>
        <end position="30"/>
    </location>
</feature>
<proteinExistence type="predicted"/>
<dbReference type="InterPro" id="IPR036873">
    <property type="entry name" value="Rhodanese-like_dom_sf"/>
</dbReference>
<evidence type="ECO:0000313" key="4">
    <source>
        <dbReference type="Proteomes" id="UP001178148"/>
    </source>
</evidence>
<keyword evidence="4" id="KW-1185">Reference proteome</keyword>
<dbReference type="InterPro" id="IPR001763">
    <property type="entry name" value="Rhodanese-like_dom"/>
</dbReference>
<dbReference type="PANTHER" id="PTHR43031:SF18">
    <property type="entry name" value="RHODANESE-RELATED SULFURTRANSFERASES"/>
    <property type="match status" value="1"/>
</dbReference>
<sequence>MEHIFEFVANHPLLVGGLVSLICLLVYYEMRKGLPSVTSQQLTQLVNQSDAVVIDVRENNEFHKGHIVNAVNIPFSTLKDRMPELGKHKERPVIIVDAMGQHGGMAGKILKEAGLTQVMKLKGGVGSWKADTLPLVKT</sequence>
<feature type="domain" description="Rhodanese" evidence="2">
    <location>
        <begin position="47"/>
        <end position="137"/>
    </location>
</feature>